<evidence type="ECO:0000256" key="1">
    <source>
        <dbReference type="SAM" id="SignalP"/>
    </source>
</evidence>
<dbReference type="PROSITE" id="PS51318">
    <property type="entry name" value="TAT"/>
    <property type="match status" value="1"/>
</dbReference>
<dbReference type="Pfam" id="PF09084">
    <property type="entry name" value="NMT1"/>
    <property type="match status" value="1"/>
</dbReference>
<protein>
    <submittedName>
        <fullName evidence="3">ABC transporter substrate-binding protein</fullName>
    </submittedName>
</protein>
<keyword evidence="1" id="KW-0732">Signal</keyword>
<evidence type="ECO:0000259" key="2">
    <source>
        <dbReference type="Pfam" id="PF09084"/>
    </source>
</evidence>
<feature type="signal peptide" evidence="1">
    <location>
        <begin position="1"/>
        <end position="21"/>
    </location>
</feature>
<dbReference type="PANTHER" id="PTHR31528">
    <property type="entry name" value="4-AMINO-5-HYDROXYMETHYL-2-METHYLPYRIMIDINE PHOSPHATE SYNTHASE THI11-RELATED"/>
    <property type="match status" value="1"/>
</dbReference>
<comment type="caution">
    <text evidence="3">The sequence shown here is derived from an EMBL/GenBank/DDBJ whole genome shotgun (WGS) entry which is preliminary data.</text>
</comment>
<reference evidence="3 4" key="1">
    <citation type="submission" date="2022-02" db="EMBL/GenBank/DDBJ databases">
        <title>Uncovering new skin microbiome diversity through culturing and metagenomics.</title>
        <authorList>
            <person name="Conlan S."/>
            <person name="Deming C."/>
            <person name="Nisc Comparative Sequencing Program N."/>
            <person name="Segre J.A."/>
        </authorList>
    </citation>
    <scope>NUCLEOTIDE SEQUENCE [LARGE SCALE GENOMIC DNA]</scope>
    <source>
        <strain evidence="3 4">ACRQZ</strain>
    </source>
</reference>
<dbReference type="PROSITE" id="PS51257">
    <property type="entry name" value="PROKAR_LIPOPROTEIN"/>
    <property type="match status" value="1"/>
</dbReference>
<dbReference type="InterPro" id="IPR015168">
    <property type="entry name" value="SsuA/THI5"/>
</dbReference>
<dbReference type="Gene3D" id="3.40.190.10">
    <property type="entry name" value="Periplasmic binding protein-like II"/>
    <property type="match status" value="2"/>
</dbReference>
<keyword evidence="4" id="KW-1185">Reference proteome</keyword>
<dbReference type="EMBL" id="JAKRCV010000030">
    <property type="protein sequence ID" value="MCG7322247.1"/>
    <property type="molecule type" value="Genomic_DNA"/>
</dbReference>
<dbReference type="PANTHER" id="PTHR31528:SF15">
    <property type="entry name" value="RIBOFLAVIN-BINDING PROTEIN RIBY"/>
    <property type="match status" value="1"/>
</dbReference>
<dbReference type="InterPro" id="IPR006311">
    <property type="entry name" value="TAT_signal"/>
</dbReference>
<name>A0ABS9Q2Z4_9MICO</name>
<organism evidence="3 4">
    <name type="scientific">Arsenicicoccus bolidensis</name>
    <dbReference type="NCBI Taxonomy" id="229480"/>
    <lineage>
        <taxon>Bacteria</taxon>
        <taxon>Bacillati</taxon>
        <taxon>Actinomycetota</taxon>
        <taxon>Actinomycetes</taxon>
        <taxon>Micrococcales</taxon>
        <taxon>Intrasporangiaceae</taxon>
        <taxon>Arsenicicoccus</taxon>
    </lineage>
</organism>
<evidence type="ECO:0000313" key="4">
    <source>
        <dbReference type="Proteomes" id="UP001521931"/>
    </source>
</evidence>
<dbReference type="Proteomes" id="UP001521931">
    <property type="component" value="Unassembled WGS sequence"/>
</dbReference>
<evidence type="ECO:0000313" key="3">
    <source>
        <dbReference type="EMBL" id="MCG7322247.1"/>
    </source>
</evidence>
<proteinExistence type="predicted"/>
<accession>A0ABS9Q2Z4</accession>
<feature type="chain" id="PRO_5046269658" evidence="1">
    <location>
        <begin position="22"/>
        <end position="351"/>
    </location>
</feature>
<sequence>MTITRRSLLTAAGLTSVLALAACGGGSGSDQVVRSSTAATPAGSSAGGGMATVGLTYIPNIQFAPFYVGIEQGYFRKRGADVAVRHHGAQEGLFTAIASGQEDLVIAGGDEMIEARAKGLDLVAVASYYRRYPVELIVPADSPIKTPADLKGRSLGVPGRYGESWLGALAMFKAAGITDQDVRVTEIGYTSQAALATDKVDAVMGYANNDTVQMRLAGLDVRSIPLTATGEVPLVSISLVTTRKYLQANPARVRAVADGMLDGIQTMASDPEQTIKDSSRHVPNLADAKAATAARATLDATVKVMLTKDGAVSGRLDPAQWASMTAFMRSQGLIAKDVPAADAVAAGYVSR</sequence>
<dbReference type="InterPro" id="IPR027939">
    <property type="entry name" value="NMT1/THI5"/>
</dbReference>
<gene>
    <name evidence="3" type="ORF">MHL29_10160</name>
</gene>
<dbReference type="SUPFAM" id="SSF53850">
    <property type="entry name" value="Periplasmic binding protein-like II"/>
    <property type="match status" value="1"/>
</dbReference>
<dbReference type="RefSeq" id="WP_239264377.1">
    <property type="nucleotide sequence ID" value="NZ_JAKRCV010000030.1"/>
</dbReference>
<feature type="domain" description="SsuA/THI5-like" evidence="2">
    <location>
        <begin position="60"/>
        <end position="273"/>
    </location>
</feature>